<gene>
    <name evidence="10" type="ORF">PENARI_c013G06943</name>
</gene>
<reference evidence="10 11" key="1">
    <citation type="journal article" date="2016" name="Sci. Rep.">
        <title>Penicillium arizonense, a new, genome sequenced fungal species, reveals a high chemical diversity in secreted metabolites.</title>
        <authorList>
            <person name="Grijseels S."/>
            <person name="Nielsen J.C."/>
            <person name="Randelovic M."/>
            <person name="Nielsen J."/>
            <person name="Nielsen K.F."/>
            <person name="Workman M."/>
            <person name="Frisvad J.C."/>
        </authorList>
    </citation>
    <scope>NUCLEOTIDE SEQUENCE [LARGE SCALE GENOMIC DNA]</scope>
    <source>
        <strain evidence="10 11">CBS 141311</strain>
    </source>
</reference>
<comment type="similarity">
    <text evidence="2 7">Belongs to the major facilitator superfamily. Sugar transporter (TC 2.A.1.1) family.</text>
</comment>
<proteinExistence type="inferred from homology"/>
<feature type="transmembrane region" description="Helical" evidence="8">
    <location>
        <begin position="411"/>
        <end position="433"/>
    </location>
</feature>
<dbReference type="InterPro" id="IPR005829">
    <property type="entry name" value="Sugar_transporter_CS"/>
</dbReference>
<evidence type="ECO:0000256" key="8">
    <source>
        <dbReference type="SAM" id="Phobius"/>
    </source>
</evidence>
<feature type="transmembrane region" description="Helical" evidence="8">
    <location>
        <begin position="382"/>
        <end position="405"/>
    </location>
</feature>
<dbReference type="GO" id="GO:0016020">
    <property type="term" value="C:membrane"/>
    <property type="evidence" value="ECO:0007669"/>
    <property type="project" value="UniProtKB-SubCell"/>
</dbReference>
<evidence type="ECO:0000256" key="5">
    <source>
        <dbReference type="ARBA" id="ARBA00022989"/>
    </source>
</evidence>
<keyword evidence="6 8" id="KW-0472">Membrane</keyword>
<dbReference type="InterPro" id="IPR020846">
    <property type="entry name" value="MFS_dom"/>
</dbReference>
<dbReference type="InterPro" id="IPR036259">
    <property type="entry name" value="MFS_trans_sf"/>
</dbReference>
<keyword evidence="11" id="KW-1185">Reference proteome</keyword>
<evidence type="ECO:0000256" key="1">
    <source>
        <dbReference type="ARBA" id="ARBA00004141"/>
    </source>
</evidence>
<dbReference type="PRINTS" id="PR00171">
    <property type="entry name" value="SUGRTRNSPORT"/>
</dbReference>
<evidence type="ECO:0000256" key="7">
    <source>
        <dbReference type="RuleBase" id="RU003346"/>
    </source>
</evidence>
<evidence type="ECO:0000259" key="9">
    <source>
        <dbReference type="PROSITE" id="PS50850"/>
    </source>
</evidence>
<feature type="transmembrane region" description="Helical" evidence="8">
    <location>
        <begin position="318"/>
        <end position="339"/>
    </location>
</feature>
<evidence type="ECO:0000256" key="4">
    <source>
        <dbReference type="ARBA" id="ARBA00022692"/>
    </source>
</evidence>
<feature type="transmembrane region" description="Helical" evidence="8">
    <location>
        <begin position="454"/>
        <end position="473"/>
    </location>
</feature>
<evidence type="ECO:0000313" key="10">
    <source>
        <dbReference type="EMBL" id="OGE51554.1"/>
    </source>
</evidence>
<dbReference type="PROSITE" id="PS00217">
    <property type="entry name" value="SUGAR_TRANSPORT_2"/>
    <property type="match status" value="1"/>
</dbReference>
<comment type="subcellular location">
    <subcellularLocation>
        <location evidence="1">Membrane</location>
        <topology evidence="1">Multi-pass membrane protein</topology>
    </subcellularLocation>
</comment>
<dbReference type="Pfam" id="PF00083">
    <property type="entry name" value="Sugar_tr"/>
    <property type="match status" value="1"/>
</dbReference>
<dbReference type="PANTHER" id="PTHR48022">
    <property type="entry name" value="PLASTIDIC GLUCOSE TRANSPORTER 4"/>
    <property type="match status" value="1"/>
</dbReference>
<dbReference type="InterPro" id="IPR050360">
    <property type="entry name" value="MFS_Sugar_Transporters"/>
</dbReference>
<dbReference type="PANTHER" id="PTHR48022:SF14">
    <property type="entry name" value="MAJOR FACILITATOR SUPERFAMILY (MFS) PROFILE DOMAIN-CONTAINING PROTEIN-RELATED"/>
    <property type="match status" value="1"/>
</dbReference>
<evidence type="ECO:0000256" key="3">
    <source>
        <dbReference type="ARBA" id="ARBA00022448"/>
    </source>
</evidence>
<dbReference type="InterPro" id="IPR003663">
    <property type="entry name" value="Sugar/inositol_transpt"/>
</dbReference>
<feature type="transmembrane region" description="Helical" evidence="8">
    <location>
        <begin position="126"/>
        <end position="145"/>
    </location>
</feature>
<feature type="transmembrane region" description="Helical" evidence="8">
    <location>
        <begin position="53"/>
        <end position="79"/>
    </location>
</feature>
<dbReference type="Gene3D" id="1.20.1250.20">
    <property type="entry name" value="MFS general substrate transporter like domains"/>
    <property type="match status" value="1"/>
</dbReference>
<keyword evidence="4 8" id="KW-0812">Transmembrane</keyword>
<dbReference type="SUPFAM" id="SSF103473">
    <property type="entry name" value="MFS general substrate transporter"/>
    <property type="match status" value="1"/>
</dbReference>
<dbReference type="GeneID" id="34577991"/>
<keyword evidence="5 8" id="KW-1133">Transmembrane helix</keyword>
<feature type="domain" description="Major facilitator superfamily (MFS) profile" evidence="9">
    <location>
        <begin position="57"/>
        <end position="507"/>
    </location>
</feature>
<sequence>MPTDQIEDRSAKKADHAGAATAEHGETIFADPSFLQSVSYGAGGIRGIVGSPYVSGAAVLASLGGFSMGYDMGVISIINVMDQFHAKYPFAETDFGKELMTAMLLLGAFVGCIFMPYIADLFSRKLALIVVVIIFDIGAIIQTAAPNYAALVVGRFIGGIGVGTLAMGAPLYISEISPPNLRGTLLVLESISITTGVVVAYFITYGTRHIAGDASYRLPFGLQMVTATLLGVGINFFPYSPRWLALVNRTDDCLQSLVKLRGLPSTDERVQAEFHGIVAEINFQTLVRNKQHPGAKGLKLEILLWLDLFRRKTWRRTVVGVGVGFFQQFSGINAFIYYAPTLFTSLGQSNEKSLILSGVLDILQMVAAFVCFVIIEKVGRRPLAIFGGFGNAITYAIIAILSALYSKDWPSHMAGGWACVAMAFLFILIYGVSYSPLGWALPAEVYSTTTRSKGVALSTCVIWLSDFVVGISTPSMLQNIGYGTYVFFAVMCFLAGLWAFFLVPETGGKTLEELDEVFGDTSGQEERDLVADAVYSTRNVSAGAAV</sequence>
<name>A0A1F5LEA5_PENAI</name>
<evidence type="ECO:0000256" key="6">
    <source>
        <dbReference type="ARBA" id="ARBA00023136"/>
    </source>
</evidence>
<accession>A0A1F5LEA5</accession>
<feature type="transmembrane region" description="Helical" evidence="8">
    <location>
        <begin position="485"/>
        <end position="503"/>
    </location>
</feature>
<feature type="transmembrane region" description="Helical" evidence="8">
    <location>
        <begin position="354"/>
        <end position="375"/>
    </location>
</feature>
<dbReference type="PROSITE" id="PS50850">
    <property type="entry name" value="MFS"/>
    <property type="match status" value="1"/>
</dbReference>
<comment type="caution">
    <text evidence="10">The sequence shown here is derived from an EMBL/GenBank/DDBJ whole genome shotgun (WGS) entry which is preliminary data.</text>
</comment>
<dbReference type="GO" id="GO:0005351">
    <property type="term" value="F:carbohydrate:proton symporter activity"/>
    <property type="evidence" value="ECO:0007669"/>
    <property type="project" value="TreeGrafter"/>
</dbReference>
<feature type="transmembrane region" description="Helical" evidence="8">
    <location>
        <begin position="99"/>
        <end position="119"/>
    </location>
</feature>
<evidence type="ECO:0000256" key="2">
    <source>
        <dbReference type="ARBA" id="ARBA00010992"/>
    </source>
</evidence>
<dbReference type="AlphaFoldDB" id="A0A1F5LEA5"/>
<protein>
    <recommendedName>
        <fullName evidence="9">Major facilitator superfamily (MFS) profile domain-containing protein</fullName>
    </recommendedName>
</protein>
<dbReference type="FunFam" id="1.20.1250.20:FF:000026">
    <property type="entry name" value="MFS quinate transporter QutD"/>
    <property type="match status" value="1"/>
</dbReference>
<dbReference type="EMBL" id="LXJU01000013">
    <property type="protein sequence ID" value="OGE51554.1"/>
    <property type="molecule type" value="Genomic_DNA"/>
</dbReference>
<dbReference type="InterPro" id="IPR005828">
    <property type="entry name" value="MFS_sugar_transport-like"/>
</dbReference>
<dbReference type="OrthoDB" id="8120565at2759"/>
<evidence type="ECO:0000313" key="11">
    <source>
        <dbReference type="Proteomes" id="UP000177622"/>
    </source>
</evidence>
<feature type="transmembrane region" description="Helical" evidence="8">
    <location>
        <begin position="218"/>
        <end position="239"/>
    </location>
</feature>
<dbReference type="NCBIfam" id="TIGR00879">
    <property type="entry name" value="SP"/>
    <property type="match status" value="1"/>
</dbReference>
<feature type="transmembrane region" description="Helical" evidence="8">
    <location>
        <begin position="185"/>
        <end position="206"/>
    </location>
</feature>
<organism evidence="10 11">
    <name type="scientific">Penicillium arizonense</name>
    <dbReference type="NCBI Taxonomy" id="1835702"/>
    <lineage>
        <taxon>Eukaryota</taxon>
        <taxon>Fungi</taxon>
        <taxon>Dikarya</taxon>
        <taxon>Ascomycota</taxon>
        <taxon>Pezizomycotina</taxon>
        <taxon>Eurotiomycetes</taxon>
        <taxon>Eurotiomycetidae</taxon>
        <taxon>Eurotiales</taxon>
        <taxon>Aspergillaceae</taxon>
        <taxon>Penicillium</taxon>
    </lineage>
</organism>
<dbReference type="Proteomes" id="UP000177622">
    <property type="component" value="Unassembled WGS sequence"/>
</dbReference>
<dbReference type="RefSeq" id="XP_022486998.1">
    <property type="nucleotide sequence ID" value="XM_022633257.1"/>
</dbReference>
<feature type="transmembrane region" description="Helical" evidence="8">
    <location>
        <begin position="151"/>
        <end position="173"/>
    </location>
</feature>
<keyword evidence="3 7" id="KW-0813">Transport</keyword>